<dbReference type="EMBL" id="PNCM01000036">
    <property type="protein sequence ID" value="TMP78712.1"/>
    <property type="molecule type" value="Genomic_DNA"/>
</dbReference>
<reference evidence="3" key="2">
    <citation type="submission" date="2019-06" db="EMBL/GenBank/DDBJ databases">
        <title>Co-occurence of chitin degradation, pigmentation and bioactivity in marine Pseudoalteromonas.</title>
        <authorList>
            <person name="Sonnenschein E.C."/>
            <person name="Bech P.K."/>
        </authorList>
    </citation>
    <scope>NUCLEOTIDE SEQUENCE [LARGE SCALE GENOMIC DNA]</scope>
    <source>
        <strain evidence="3">S1189</strain>
    </source>
</reference>
<keyword evidence="1" id="KW-0812">Transmembrane</keyword>
<sequence length="153" mass="16896">MWKSIKLTLKWVLFGFISGFFLAVAGAGPGGASAIFIFLGLALGAVLSIVHNIWHYYQDESRKVLNLIPSGIILLIVCFPIVANLIVEANCTISEKDSLVKAKFYVEELGWPLGFLKPDAYELSGCELGFEYESLEHFRLIIVSPDGSVRLND</sequence>
<feature type="transmembrane region" description="Helical" evidence="1">
    <location>
        <begin position="34"/>
        <end position="57"/>
    </location>
</feature>
<reference evidence="2 3" key="1">
    <citation type="submission" date="2017-12" db="EMBL/GenBank/DDBJ databases">
        <authorList>
            <person name="Paulsen S."/>
            <person name="Gram L.K."/>
        </authorList>
    </citation>
    <scope>NUCLEOTIDE SEQUENCE [LARGE SCALE GENOMIC DNA]</scope>
    <source>
        <strain evidence="2 3">S1189</strain>
    </source>
</reference>
<dbReference type="OrthoDB" id="5288159at2"/>
<dbReference type="RefSeq" id="WP_138568588.1">
    <property type="nucleotide sequence ID" value="NZ_PNCM01000036.1"/>
</dbReference>
<proteinExistence type="predicted"/>
<evidence type="ECO:0000313" key="2">
    <source>
        <dbReference type="EMBL" id="TMP78712.1"/>
    </source>
</evidence>
<feature type="transmembrane region" description="Helical" evidence="1">
    <location>
        <begin position="7"/>
        <end position="28"/>
    </location>
</feature>
<comment type="caution">
    <text evidence="2">The sequence shown here is derived from an EMBL/GenBank/DDBJ whole genome shotgun (WGS) entry which is preliminary data.</text>
</comment>
<organism evidence="2 3">
    <name type="scientific">Pseudoalteromonas phenolica</name>
    <dbReference type="NCBI Taxonomy" id="161398"/>
    <lineage>
        <taxon>Bacteria</taxon>
        <taxon>Pseudomonadati</taxon>
        <taxon>Pseudomonadota</taxon>
        <taxon>Gammaproteobacteria</taxon>
        <taxon>Alteromonadales</taxon>
        <taxon>Pseudoalteromonadaceae</taxon>
        <taxon>Pseudoalteromonas</taxon>
    </lineage>
</organism>
<dbReference type="AlphaFoldDB" id="A0A5S3YPZ4"/>
<accession>A0A5S3YPZ4</accession>
<dbReference type="Proteomes" id="UP000307362">
    <property type="component" value="Unassembled WGS sequence"/>
</dbReference>
<keyword evidence="1" id="KW-1133">Transmembrane helix</keyword>
<gene>
    <name evidence="2" type="ORF">CWB73_16350</name>
</gene>
<feature type="transmembrane region" description="Helical" evidence="1">
    <location>
        <begin position="64"/>
        <end position="87"/>
    </location>
</feature>
<evidence type="ECO:0000256" key="1">
    <source>
        <dbReference type="SAM" id="Phobius"/>
    </source>
</evidence>
<protein>
    <submittedName>
        <fullName evidence="2">Uncharacterized protein</fullName>
    </submittedName>
</protein>
<name>A0A5S3YPZ4_9GAMM</name>
<evidence type="ECO:0000313" key="3">
    <source>
        <dbReference type="Proteomes" id="UP000307362"/>
    </source>
</evidence>
<keyword evidence="1" id="KW-0472">Membrane</keyword>